<dbReference type="InterPro" id="IPR014710">
    <property type="entry name" value="RmlC-like_jellyroll"/>
</dbReference>
<dbReference type="InterPro" id="IPR011051">
    <property type="entry name" value="RmlC_Cupin_sf"/>
</dbReference>
<reference evidence="2 3" key="1">
    <citation type="journal article" date="1992" name="Int. J. Syst. Bacteriol.">
        <title>Sphingobacterium antarcticus sp. nov. a Psychrotrophic Bacterium from the Soils of Schirmacher Oasis, Antarctica.</title>
        <authorList>
            <person name="Shivaji S."/>
            <person name="Ray M.K."/>
            <person name="Rao N.S."/>
            <person name="Saiserr L."/>
            <person name="Jagannadham M.V."/>
            <person name="Kumar G.S."/>
            <person name="Reddy G."/>
            <person name="Bhargava P.M."/>
        </authorList>
    </citation>
    <scope>NUCLEOTIDE SEQUENCE [LARGE SCALE GENOMIC DNA]</scope>
    <source>
        <strain evidence="2 3">4BY</strain>
    </source>
</reference>
<dbReference type="RefSeq" id="WP_037443468.1">
    <property type="nucleotide sequence ID" value="NZ_JNFF01000106.1"/>
</dbReference>
<dbReference type="InterPro" id="IPR013096">
    <property type="entry name" value="Cupin_2"/>
</dbReference>
<proteinExistence type="predicted"/>
<name>A0A081PDL1_9SPHI</name>
<comment type="caution">
    <text evidence="2">The sequence shown here is derived from an EMBL/GenBank/DDBJ whole genome shotgun (WGS) entry which is preliminary data.</text>
</comment>
<evidence type="ECO:0000313" key="3">
    <source>
        <dbReference type="Proteomes" id="UP000028007"/>
    </source>
</evidence>
<dbReference type="OrthoDB" id="3395710at2"/>
<dbReference type="Gene3D" id="2.60.120.10">
    <property type="entry name" value="Jelly Rolls"/>
    <property type="match status" value="1"/>
</dbReference>
<gene>
    <name evidence="2" type="ORF">N180_19210</name>
</gene>
<protein>
    <recommendedName>
        <fullName evidence="1">Cupin type-2 domain-containing protein</fullName>
    </recommendedName>
</protein>
<dbReference type="AlphaFoldDB" id="A0A081PDL1"/>
<sequence length="198" mass="22710">MNLQTYIESGILELYVLNMLDETTNAEVQEMILRFPELAEETVSIEKALENYALQNAIEPSADLKRKIEQKLFGSDEILSKNEIIPISELSDYHKWYDLVTAHFPHALQAENFAELIAENDELKQLLVVSSFDIEEESHADEYESFLILKGRCRCTVDNHVFYLEPGGYTQIPLKTNHRVEIIDGPVMAIVQYRSALS</sequence>
<dbReference type="EMBL" id="JNFF01000106">
    <property type="protein sequence ID" value="KEQ28784.1"/>
    <property type="molecule type" value="Genomic_DNA"/>
</dbReference>
<feature type="domain" description="Cupin type-2" evidence="1">
    <location>
        <begin position="133"/>
        <end position="188"/>
    </location>
</feature>
<dbReference type="SUPFAM" id="SSF51182">
    <property type="entry name" value="RmlC-like cupins"/>
    <property type="match status" value="1"/>
</dbReference>
<organism evidence="2 3">
    <name type="scientific">Pedobacter antarcticus 4BY</name>
    <dbReference type="NCBI Taxonomy" id="1358423"/>
    <lineage>
        <taxon>Bacteria</taxon>
        <taxon>Pseudomonadati</taxon>
        <taxon>Bacteroidota</taxon>
        <taxon>Sphingobacteriia</taxon>
        <taxon>Sphingobacteriales</taxon>
        <taxon>Sphingobacteriaceae</taxon>
        <taxon>Pedobacter</taxon>
    </lineage>
</organism>
<dbReference type="Pfam" id="PF07883">
    <property type="entry name" value="Cupin_2"/>
    <property type="match status" value="1"/>
</dbReference>
<dbReference type="eggNOG" id="COG0662">
    <property type="taxonomic scope" value="Bacteria"/>
</dbReference>
<accession>A0A081PDL1</accession>
<dbReference type="Proteomes" id="UP000028007">
    <property type="component" value="Unassembled WGS sequence"/>
</dbReference>
<evidence type="ECO:0000313" key="2">
    <source>
        <dbReference type="EMBL" id="KEQ28784.1"/>
    </source>
</evidence>
<evidence type="ECO:0000259" key="1">
    <source>
        <dbReference type="Pfam" id="PF07883"/>
    </source>
</evidence>
<keyword evidence="3" id="KW-1185">Reference proteome</keyword>